<dbReference type="EnsemblPlants" id="OPUNC04G10690.1">
    <property type="protein sequence ID" value="OPUNC04G10690.1"/>
    <property type="gene ID" value="OPUNC04G10690"/>
</dbReference>
<protein>
    <submittedName>
        <fullName evidence="1">Uncharacterized protein</fullName>
    </submittedName>
</protein>
<name>A0A0E0KQM7_ORYPU</name>
<dbReference type="HOGENOM" id="CLU_2871587_0_0_1"/>
<dbReference type="AlphaFoldDB" id="A0A0E0KQM7"/>
<proteinExistence type="predicted"/>
<accession>A0A0E0KQM7</accession>
<reference evidence="1" key="1">
    <citation type="submission" date="2015-04" db="UniProtKB">
        <authorList>
            <consortium name="EnsemblPlants"/>
        </authorList>
    </citation>
    <scope>IDENTIFICATION</scope>
</reference>
<reference evidence="1" key="2">
    <citation type="submission" date="2018-05" db="EMBL/GenBank/DDBJ databases">
        <title>OpunRS2 (Oryza punctata Reference Sequence Version 2).</title>
        <authorList>
            <person name="Zhang J."/>
            <person name="Kudrna D."/>
            <person name="Lee S."/>
            <person name="Talag J."/>
            <person name="Welchert J."/>
            <person name="Wing R.A."/>
        </authorList>
    </citation>
    <scope>NUCLEOTIDE SEQUENCE [LARGE SCALE GENOMIC DNA]</scope>
</reference>
<dbReference type="Gramene" id="OPUNC04G10690.1">
    <property type="protein sequence ID" value="OPUNC04G10690.1"/>
    <property type="gene ID" value="OPUNC04G10690"/>
</dbReference>
<evidence type="ECO:0000313" key="2">
    <source>
        <dbReference type="Proteomes" id="UP000026962"/>
    </source>
</evidence>
<organism evidence="1">
    <name type="scientific">Oryza punctata</name>
    <name type="common">Red rice</name>
    <dbReference type="NCBI Taxonomy" id="4537"/>
    <lineage>
        <taxon>Eukaryota</taxon>
        <taxon>Viridiplantae</taxon>
        <taxon>Streptophyta</taxon>
        <taxon>Embryophyta</taxon>
        <taxon>Tracheophyta</taxon>
        <taxon>Spermatophyta</taxon>
        <taxon>Magnoliopsida</taxon>
        <taxon>Liliopsida</taxon>
        <taxon>Poales</taxon>
        <taxon>Poaceae</taxon>
        <taxon>BOP clade</taxon>
        <taxon>Oryzoideae</taxon>
        <taxon>Oryzeae</taxon>
        <taxon>Oryzinae</taxon>
        <taxon>Oryza</taxon>
    </lineage>
</organism>
<evidence type="ECO:0000313" key="1">
    <source>
        <dbReference type="EnsemblPlants" id="OPUNC04G10690.1"/>
    </source>
</evidence>
<dbReference type="Proteomes" id="UP000026962">
    <property type="component" value="Chromosome 4"/>
</dbReference>
<keyword evidence="2" id="KW-1185">Reference proteome</keyword>
<sequence>MQGRLEEAQLVQPPLVPARVLHARCMLPEQPGSLSCTRRLPGITGRAGKQRYNEAFLCPLQLVR</sequence>